<gene>
    <name evidence="1" type="ORF">D7I47_10135</name>
</gene>
<protein>
    <submittedName>
        <fullName evidence="1">Uncharacterized protein</fullName>
    </submittedName>
</protein>
<dbReference type="RefSeq" id="WP_120762931.1">
    <property type="nucleotide sequence ID" value="NZ_CP032630.1"/>
</dbReference>
<dbReference type="Proteomes" id="UP000278886">
    <property type="component" value="Chromosome"/>
</dbReference>
<accession>A0A387B4M0</accession>
<dbReference type="AlphaFoldDB" id="A0A387B4M0"/>
<dbReference type="KEGG" id="lyd:D7I47_10135"/>
<evidence type="ECO:0000313" key="2">
    <source>
        <dbReference type="Proteomes" id="UP000278886"/>
    </source>
</evidence>
<proteinExistence type="predicted"/>
<keyword evidence="2" id="KW-1185">Reference proteome</keyword>
<dbReference type="EMBL" id="CP032630">
    <property type="protein sequence ID" value="AYF98584.1"/>
    <property type="molecule type" value="Genomic_DNA"/>
</dbReference>
<dbReference type="OrthoDB" id="4865982at2"/>
<organism evidence="1 2">
    <name type="scientific">Protaetiibacter intestinalis</name>
    <dbReference type="NCBI Taxonomy" id="2419774"/>
    <lineage>
        <taxon>Bacteria</taxon>
        <taxon>Bacillati</taxon>
        <taxon>Actinomycetota</taxon>
        <taxon>Actinomycetes</taxon>
        <taxon>Micrococcales</taxon>
        <taxon>Microbacteriaceae</taxon>
        <taxon>Protaetiibacter</taxon>
    </lineage>
</organism>
<sequence>MWDPEHFPGADNVPWQLLIRARFTHQLDAVIASQVVRVLATVLPAKSAVALSHAATAAVASVPREKAGAEGTVRALSAYDDFWDWCGTKWPRPFPPRRFEDFSDPFVVLAIEKAREFVGAGSPELQKGLGAALDEVAGGFAR</sequence>
<reference evidence="2" key="1">
    <citation type="submission" date="2018-09" db="EMBL/GenBank/DDBJ databases">
        <title>Genome sequencing of strain 2DFWR-13.</title>
        <authorList>
            <person name="Heo J."/>
            <person name="Kim S.-J."/>
            <person name="Kwon S.-W."/>
        </authorList>
    </citation>
    <scope>NUCLEOTIDE SEQUENCE [LARGE SCALE GENOMIC DNA]</scope>
    <source>
        <strain evidence="2">2DFWR-13</strain>
    </source>
</reference>
<name>A0A387B4M0_9MICO</name>
<evidence type="ECO:0000313" key="1">
    <source>
        <dbReference type="EMBL" id="AYF98584.1"/>
    </source>
</evidence>